<dbReference type="InterPro" id="IPR038417">
    <property type="entry name" value="Alpga-gal_N_sf"/>
</dbReference>
<dbReference type="GO" id="GO:0004557">
    <property type="term" value="F:alpha-galactosidase activity"/>
    <property type="evidence" value="ECO:0007669"/>
    <property type="project" value="UniProtKB-UniRule"/>
</dbReference>
<evidence type="ECO:0000256" key="1">
    <source>
        <dbReference type="ARBA" id="ARBA00001255"/>
    </source>
</evidence>
<dbReference type="Pfam" id="PF16875">
    <property type="entry name" value="Glyco_hydro_36N"/>
    <property type="match status" value="1"/>
</dbReference>
<feature type="domain" description="Glycosyl hydrolase family 36 N-terminal" evidence="9">
    <location>
        <begin position="30"/>
        <end position="286"/>
    </location>
</feature>
<evidence type="ECO:0000256" key="6">
    <source>
        <dbReference type="PIRSR" id="PIRSR005536-1"/>
    </source>
</evidence>
<keyword evidence="4 5" id="KW-0326">Glycosidase</keyword>
<evidence type="ECO:0000256" key="5">
    <source>
        <dbReference type="PIRNR" id="PIRNR005536"/>
    </source>
</evidence>
<evidence type="ECO:0000256" key="7">
    <source>
        <dbReference type="PIRSR" id="PIRSR005536-2"/>
    </source>
</evidence>
<sequence length="727" mass="82494">MPITYDPQRRLFKLDTNLSTYAFMVYEENYLVHLYYGAKIPDTDLSYLMYRSWFSSQNPYNPNIEDPRFSPDITPMEYATNGAGDYRIAALSARNSNGDSVTDVRYVSHKIYDGKPSLPGLPATFDREGKAQTLEVETLDAVTGLKATLLYTVFEDYPVLAKSVRLENTGSAALTLERAFSSCLELPTMDMDMVHVYGKWNKENTTVRHPLQHGLQGIQSKRGMTGSNHNPFVALCRHTATEEQGEAWGMNLVYSGNFAIDIEVDTQGCPRVLLGINPTDFRWRLEPGESFQTPEAVLVYSNTGLGGMSRTFHHFYLDHLCRSQWTKKKRPLLINSWEAAYFDFDDDKLVEFAKGAKELGIDMLVMDDGWFGNRNDDQRALGDWWVNEKKLKGGLSHLIQRVNDLGIQFGIWYEPEMISPDSDLYRAHPDWAICAQGRVPSIARKQYVLDMTRQDVRDNIFQQMYDVLSQNNIAYIKWDCNRHITEAASAQLPPERQGEFFHRYVLGVYELMDRVTTAFPHILLENCAGGGSRFDAGMLYFSPQIWASDNTDPIERLTIQFGASLCYPPAAMGAHVSANPRTDIHTRAAVALCGTFGYELDPGKLTQEEKEAVKAQVADYHKYYDLTHYGDFYRITSPTEDPYLCDWAFVSPDKSEVLFTRVVMRQPINLYRPLRLPGLDPDKLYTDEETGHVYSGALLMHGGLDLSANDFSSHDGEAVVKHFVAKA</sequence>
<feature type="active site" description="Nucleophile" evidence="6">
    <location>
        <position position="479"/>
    </location>
</feature>
<dbReference type="EMBL" id="DWXZ01000173">
    <property type="protein sequence ID" value="HJB38008.1"/>
    <property type="molecule type" value="Genomic_DNA"/>
</dbReference>
<comment type="caution">
    <text evidence="10">The sequence shown here is derived from an EMBL/GenBank/DDBJ whole genome shotgun (WGS) entry which is preliminary data.</text>
</comment>
<dbReference type="PRINTS" id="PR00743">
    <property type="entry name" value="GLHYDRLASE36"/>
</dbReference>
<dbReference type="InterPro" id="IPR000111">
    <property type="entry name" value="Glyco_hydro_27/36_CS"/>
</dbReference>
<dbReference type="InterPro" id="IPR013780">
    <property type="entry name" value="Glyco_hydro_b"/>
</dbReference>
<name>A0A9D2LZC8_9FIRM</name>
<feature type="binding site" evidence="7">
    <location>
        <position position="200"/>
    </location>
    <ligand>
        <name>substrate</name>
    </ligand>
</feature>
<comment type="catalytic activity">
    <reaction evidence="1 5">
        <text>Hydrolysis of terminal, non-reducing alpha-D-galactose residues in alpha-D-galactosides, including galactose oligosaccharides, galactomannans and galactolipids.</text>
        <dbReference type="EC" id="3.2.1.22"/>
    </reaction>
</comment>
<keyword evidence="3 5" id="KW-0378">Hydrolase</keyword>
<comment type="similarity">
    <text evidence="5">Belongs to the glycosyl hydrolase.</text>
</comment>
<accession>A0A9D2LZC8</accession>
<dbReference type="Gene3D" id="2.60.40.1180">
    <property type="entry name" value="Golgi alpha-mannosidase II"/>
    <property type="match status" value="1"/>
</dbReference>
<evidence type="ECO:0000259" key="8">
    <source>
        <dbReference type="Pfam" id="PF16874"/>
    </source>
</evidence>
<dbReference type="AlphaFoldDB" id="A0A9D2LZC8"/>
<evidence type="ECO:0000313" key="10">
    <source>
        <dbReference type="EMBL" id="HJB38008.1"/>
    </source>
</evidence>
<dbReference type="PANTHER" id="PTHR43053:SF3">
    <property type="entry name" value="ALPHA-GALACTOSIDASE C-RELATED"/>
    <property type="match status" value="1"/>
</dbReference>
<dbReference type="EC" id="3.2.1.22" evidence="2 5"/>
<dbReference type="InterPro" id="IPR017853">
    <property type="entry name" value="GH"/>
</dbReference>
<dbReference type="SUPFAM" id="SSF51445">
    <property type="entry name" value="(Trans)glycosidases"/>
    <property type="match status" value="1"/>
</dbReference>
<dbReference type="InterPro" id="IPR050985">
    <property type="entry name" value="Alpha-glycosidase_related"/>
</dbReference>
<feature type="binding site" evidence="7">
    <location>
        <position position="527"/>
    </location>
    <ligand>
        <name>substrate</name>
    </ligand>
</feature>
<dbReference type="PIRSF" id="PIRSF005536">
    <property type="entry name" value="Agal"/>
    <property type="match status" value="1"/>
</dbReference>
<dbReference type="Proteomes" id="UP000824214">
    <property type="component" value="Unassembled WGS sequence"/>
</dbReference>
<dbReference type="Gene3D" id="3.20.20.70">
    <property type="entry name" value="Aldolase class I"/>
    <property type="match status" value="1"/>
</dbReference>
<protein>
    <recommendedName>
        <fullName evidence="2 5">Alpha-galactosidase</fullName>
        <ecNumber evidence="2 5">3.2.1.22</ecNumber>
    </recommendedName>
</protein>
<dbReference type="InterPro" id="IPR002252">
    <property type="entry name" value="Glyco_hydro_36"/>
</dbReference>
<feature type="active site" description="Proton donor" evidence="6">
    <location>
        <position position="549"/>
    </location>
</feature>
<dbReference type="Pfam" id="PF02065">
    <property type="entry name" value="Melibiase"/>
    <property type="match status" value="1"/>
</dbReference>
<dbReference type="GO" id="GO:0016052">
    <property type="term" value="P:carbohydrate catabolic process"/>
    <property type="evidence" value="ECO:0007669"/>
    <property type="project" value="InterPro"/>
</dbReference>
<feature type="binding site" evidence="7">
    <location>
        <begin position="477"/>
        <end position="481"/>
    </location>
    <ligand>
        <name>substrate</name>
    </ligand>
</feature>
<proteinExistence type="inferred from homology"/>
<feature type="binding site" evidence="7">
    <location>
        <begin position="367"/>
        <end position="368"/>
    </location>
    <ligand>
        <name>substrate</name>
    </ligand>
</feature>
<dbReference type="InterPro" id="IPR031704">
    <property type="entry name" value="Glyco_hydro_36_N"/>
</dbReference>
<evidence type="ECO:0000313" key="11">
    <source>
        <dbReference type="Proteomes" id="UP000824214"/>
    </source>
</evidence>
<dbReference type="CDD" id="cd14791">
    <property type="entry name" value="GH36"/>
    <property type="match status" value="1"/>
</dbReference>
<reference evidence="10" key="1">
    <citation type="journal article" date="2021" name="PeerJ">
        <title>Extensive microbial diversity within the chicken gut microbiome revealed by metagenomics and culture.</title>
        <authorList>
            <person name="Gilroy R."/>
            <person name="Ravi A."/>
            <person name="Getino M."/>
            <person name="Pursley I."/>
            <person name="Horton D.L."/>
            <person name="Alikhan N.F."/>
            <person name="Baker D."/>
            <person name="Gharbi K."/>
            <person name="Hall N."/>
            <person name="Watson M."/>
            <person name="Adriaenssens E.M."/>
            <person name="Foster-Nyarko E."/>
            <person name="Jarju S."/>
            <person name="Secka A."/>
            <person name="Antonio M."/>
            <person name="Oren A."/>
            <person name="Chaudhuri R.R."/>
            <person name="La Ragione R."/>
            <person name="Hildebrand F."/>
            <person name="Pallen M.J."/>
        </authorList>
    </citation>
    <scope>NUCLEOTIDE SEQUENCE</scope>
    <source>
        <strain evidence="10">ChiBcolR8-3208</strain>
    </source>
</reference>
<feature type="binding site" evidence="7">
    <location>
        <position position="444"/>
    </location>
    <ligand>
        <name>substrate</name>
    </ligand>
</feature>
<evidence type="ECO:0000256" key="2">
    <source>
        <dbReference type="ARBA" id="ARBA00012755"/>
    </source>
</evidence>
<dbReference type="InterPro" id="IPR031705">
    <property type="entry name" value="Glyco_hydro_36_C"/>
</dbReference>
<dbReference type="FunFam" id="3.20.20.70:FF:000118">
    <property type="entry name" value="Alpha-galactosidase"/>
    <property type="match status" value="1"/>
</dbReference>
<gene>
    <name evidence="10" type="ORF">H9942_08080</name>
</gene>
<evidence type="ECO:0000256" key="3">
    <source>
        <dbReference type="ARBA" id="ARBA00022801"/>
    </source>
</evidence>
<evidence type="ECO:0000259" key="9">
    <source>
        <dbReference type="Pfam" id="PF16875"/>
    </source>
</evidence>
<evidence type="ECO:0000256" key="4">
    <source>
        <dbReference type="ARBA" id="ARBA00023295"/>
    </source>
</evidence>
<organism evidence="10 11">
    <name type="scientific">Candidatus Acutalibacter ornithocaccae</name>
    <dbReference type="NCBI Taxonomy" id="2838416"/>
    <lineage>
        <taxon>Bacteria</taxon>
        <taxon>Bacillati</taxon>
        <taxon>Bacillota</taxon>
        <taxon>Clostridia</taxon>
        <taxon>Eubacteriales</taxon>
        <taxon>Acutalibacteraceae</taxon>
        <taxon>Acutalibacter</taxon>
    </lineage>
</organism>
<dbReference type="PANTHER" id="PTHR43053">
    <property type="entry name" value="GLYCOSIDASE FAMILY 31"/>
    <property type="match status" value="1"/>
</dbReference>
<feature type="domain" description="Glycosyl hydrolase family 36 C-terminal" evidence="8">
    <location>
        <begin position="646"/>
        <end position="714"/>
    </location>
</feature>
<dbReference type="InterPro" id="IPR013785">
    <property type="entry name" value="Aldolase_TIM"/>
</dbReference>
<dbReference type="PROSITE" id="PS00512">
    <property type="entry name" value="ALPHA_GALACTOSIDASE"/>
    <property type="match status" value="1"/>
</dbReference>
<dbReference type="Gene3D" id="2.70.98.60">
    <property type="entry name" value="alpha-galactosidase from lactobacil brevis"/>
    <property type="match status" value="1"/>
</dbReference>
<feature type="binding site" evidence="7">
    <location>
        <position position="549"/>
    </location>
    <ligand>
        <name>substrate</name>
    </ligand>
</feature>
<dbReference type="Pfam" id="PF16874">
    <property type="entry name" value="Glyco_hydro_36C"/>
    <property type="match status" value="1"/>
</dbReference>
<reference evidence="10" key="2">
    <citation type="submission" date="2021-04" db="EMBL/GenBank/DDBJ databases">
        <authorList>
            <person name="Gilroy R."/>
        </authorList>
    </citation>
    <scope>NUCLEOTIDE SEQUENCE</scope>
    <source>
        <strain evidence="10">ChiBcolR8-3208</strain>
    </source>
</reference>